<gene>
    <name evidence="7" type="ORF">C5L32_000179</name>
</gene>
<evidence type="ECO:0000313" key="7">
    <source>
        <dbReference type="EMBL" id="TDG78309.1"/>
    </source>
</evidence>
<dbReference type="RefSeq" id="WP_056938999.1">
    <property type="nucleotide sequence ID" value="NZ_AZDM01000021.1"/>
</dbReference>
<dbReference type="SUPFAM" id="SSF103473">
    <property type="entry name" value="MFS general substrate transporter"/>
    <property type="match status" value="1"/>
</dbReference>
<feature type="transmembrane region" description="Helical" evidence="6">
    <location>
        <begin position="258"/>
        <end position="281"/>
    </location>
</feature>
<keyword evidence="4 6" id="KW-1133">Transmembrane helix</keyword>
<keyword evidence="3 6" id="KW-0812">Transmembrane</keyword>
<evidence type="ECO:0000256" key="1">
    <source>
        <dbReference type="ARBA" id="ARBA00004651"/>
    </source>
</evidence>
<evidence type="ECO:0000256" key="6">
    <source>
        <dbReference type="SAM" id="Phobius"/>
    </source>
</evidence>
<dbReference type="Gene3D" id="1.20.1250.20">
    <property type="entry name" value="MFS general substrate transporter like domains"/>
    <property type="match status" value="1"/>
</dbReference>
<proteinExistence type="predicted"/>
<comment type="caution">
    <text evidence="7">The sequence shown here is derived from an EMBL/GenBank/DDBJ whole genome shotgun (WGS) entry which is preliminary data.</text>
</comment>
<dbReference type="AlphaFoldDB" id="A0A4R5NPD1"/>
<accession>A0A4R5NPD1</accession>
<feature type="transmembrane region" description="Helical" evidence="6">
    <location>
        <begin position="293"/>
        <end position="313"/>
    </location>
</feature>
<dbReference type="InterPro" id="IPR036259">
    <property type="entry name" value="MFS_trans_sf"/>
</dbReference>
<evidence type="ECO:0000256" key="3">
    <source>
        <dbReference type="ARBA" id="ARBA00022692"/>
    </source>
</evidence>
<dbReference type="Proteomes" id="UP000295181">
    <property type="component" value="Unassembled WGS sequence"/>
</dbReference>
<name>A0A4R5NPD1_LENBU</name>
<feature type="transmembrane region" description="Helical" evidence="6">
    <location>
        <begin position="20"/>
        <end position="38"/>
    </location>
</feature>
<evidence type="ECO:0008006" key="9">
    <source>
        <dbReference type="Google" id="ProtNLM"/>
    </source>
</evidence>
<evidence type="ECO:0000256" key="2">
    <source>
        <dbReference type="ARBA" id="ARBA00022475"/>
    </source>
</evidence>
<dbReference type="Pfam" id="PF07690">
    <property type="entry name" value="MFS_1"/>
    <property type="match status" value="1"/>
</dbReference>
<dbReference type="GO" id="GO:0022857">
    <property type="term" value="F:transmembrane transporter activity"/>
    <property type="evidence" value="ECO:0007669"/>
    <property type="project" value="InterPro"/>
</dbReference>
<dbReference type="EMBL" id="PUFP01000044">
    <property type="protein sequence ID" value="TDG78309.1"/>
    <property type="molecule type" value="Genomic_DNA"/>
</dbReference>
<feature type="transmembrane region" description="Helical" evidence="6">
    <location>
        <begin position="319"/>
        <end position="343"/>
    </location>
</feature>
<keyword evidence="2" id="KW-1003">Cell membrane</keyword>
<dbReference type="CDD" id="cd06173">
    <property type="entry name" value="MFS_MefA_like"/>
    <property type="match status" value="1"/>
</dbReference>
<keyword evidence="5 6" id="KW-0472">Membrane</keyword>
<evidence type="ECO:0000256" key="5">
    <source>
        <dbReference type="ARBA" id="ARBA00023136"/>
    </source>
</evidence>
<dbReference type="GO" id="GO:0005886">
    <property type="term" value="C:plasma membrane"/>
    <property type="evidence" value="ECO:0007669"/>
    <property type="project" value="UniProtKB-SubCell"/>
</dbReference>
<feature type="transmembrane region" description="Helical" evidence="6">
    <location>
        <begin position="388"/>
        <end position="409"/>
    </location>
</feature>
<organism evidence="7 8">
    <name type="scientific">Lentilactobacillus buchneri DSM 20057</name>
    <dbReference type="NCBI Taxonomy" id="1423728"/>
    <lineage>
        <taxon>Bacteria</taxon>
        <taxon>Bacillati</taxon>
        <taxon>Bacillota</taxon>
        <taxon>Bacilli</taxon>
        <taxon>Lactobacillales</taxon>
        <taxon>Lactobacillaceae</taxon>
        <taxon>Lentilactobacillus</taxon>
    </lineage>
</organism>
<dbReference type="PANTHER" id="PTHR23513">
    <property type="entry name" value="INTEGRAL MEMBRANE EFFLUX PROTEIN-RELATED"/>
    <property type="match status" value="1"/>
</dbReference>
<feature type="transmembrane region" description="Helical" evidence="6">
    <location>
        <begin position="77"/>
        <end position="99"/>
    </location>
</feature>
<dbReference type="PANTHER" id="PTHR23513:SF6">
    <property type="entry name" value="MAJOR FACILITATOR SUPERFAMILY ASSOCIATED DOMAIN-CONTAINING PROTEIN"/>
    <property type="match status" value="1"/>
</dbReference>
<dbReference type="GeneID" id="72461789"/>
<protein>
    <recommendedName>
        <fullName evidence="9">Major facilitator superfamily (MFS) profile domain-containing protein</fullName>
    </recommendedName>
</protein>
<feature type="transmembrane region" description="Helical" evidence="6">
    <location>
        <begin position="149"/>
        <end position="168"/>
    </location>
</feature>
<comment type="subcellular location">
    <subcellularLocation>
        <location evidence="1">Cell membrane</location>
        <topology evidence="1">Multi-pass membrane protein</topology>
    </subcellularLocation>
</comment>
<feature type="transmembrane region" description="Helical" evidence="6">
    <location>
        <begin position="174"/>
        <end position="196"/>
    </location>
</feature>
<sequence>MEISDHESNMQVIKDVSSNFTSAFCGDMFSFALGLMLLRATGMSLSFGLSMIIMPIVTLIGLVPIGNLVDTYPHKRLLIISLVVRIGALLIYSIAIGHFDGSGKLIPTIGFLIINYASVNLSNSGYMASVHELVNEGHIQKLNSLSQSAASFASTFSPIVAAGLYVIVGFRLFIVFQLTAHVIALVILLTMNFHYLSYPRKSSQTPQESQWAKFKLGLNYLMAHDFLRYLICIALFLNFIFAVINVGLPFMIVEHLHLGNVTLGILNSADALGMLIGNLIISVSKELRHLAKILAVTMVIIGTGLAGVGALLMAAPEQLVVQLVGSLMLFAVGMSLAFMNTPFGIYMQKTVPTELMGRVSSTEMSLNMMSIPLETVFYSFVFQQIPSGIVFIISGMALIAVTGLTMPAFMHVQMPRTDHATQKADRQRL</sequence>
<evidence type="ECO:0000313" key="8">
    <source>
        <dbReference type="Proteomes" id="UP000295181"/>
    </source>
</evidence>
<feature type="transmembrane region" description="Helical" evidence="6">
    <location>
        <begin position="105"/>
        <end position="128"/>
    </location>
</feature>
<feature type="transmembrane region" description="Helical" evidence="6">
    <location>
        <begin position="226"/>
        <end position="252"/>
    </location>
</feature>
<dbReference type="InterPro" id="IPR011701">
    <property type="entry name" value="MFS"/>
</dbReference>
<reference evidence="7 8" key="1">
    <citation type="journal article" date="2019" name="Appl. Microbiol. Biotechnol.">
        <title>Uncovering carbohydrate metabolism through a genotype-phenotype association study of 56 lactic acid bacteria genomes.</title>
        <authorList>
            <person name="Buron-Moles G."/>
            <person name="Chailyan A."/>
            <person name="Dolejs I."/>
            <person name="Forster J."/>
            <person name="Miks M.H."/>
        </authorList>
    </citation>
    <scope>NUCLEOTIDE SEQUENCE [LARGE SCALE GENOMIC DNA]</scope>
    <source>
        <strain evidence="7 8">ATCC 4005</strain>
    </source>
</reference>
<feature type="transmembrane region" description="Helical" evidence="6">
    <location>
        <begin position="44"/>
        <end position="65"/>
    </location>
</feature>
<evidence type="ECO:0000256" key="4">
    <source>
        <dbReference type="ARBA" id="ARBA00022989"/>
    </source>
</evidence>